<dbReference type="InterPro" id="IPR018247">
    <property type="entry name" value="EF_Hand_1_Ca_BS"/>
</dbReference>
<name>A0AAV2I625_LYMST</name>
<dbReference type="SMART" id="SM00054">
    <property type="entry name" value="EFh"/>
    <property type="match status" value="2"/>
</dbReference>
<keyword evidence="2" id="KW-0732">Signal</keyword>
<dbReference type="EMBL" id="CAXITT010000445">
    <property type="protein sequence ID" value="CAL1541656.1"/>
    <property type="molecule type" value="Genomic_DNA"/>
</dbReference>
<feature type="domain" description="EF-hand" evidence="3">
    <location>
        <begin position="109"/>
        <end position="144"/>
    </location>
</feature>
<evidence type="ECO:0000259" key="3">
    <source>
        <dbReference type="PROSITE" id="PS50222"/>
    </source>
</evidence>
<dbReference type="Pfam" id="PF13499">
    <property type="entry name" value="EF-hand_7"/>
    <property type="match status" value="1"/>
</dbReference>
<keyword evidence="5" id="KW-1185">Reference proteome</keyword>
<reference evidence="4 5" key="1">
    <citation type="submission" date="2024-04" db="EMBL/GenBank/DDBJ databases">
        <authorList>
            <consortium name="Genoscope - CEA"/>
            <person name="William W."/>
        </authorList>
    </citation>
    <scope>NUCLEOTIDE SEQUENCE [LARGE SCALE GENOMIC DNA]</scope>
</reference>
<dbReference type="PROSITE" id="PS00018">
    <property type="entry name" value="EF_HAND_1"/>
    <property type="match status" value="2"/>
</dbReference>
<sequence>MLSFIGKSGNMSFLVAIFLCLPALTLCQVDEVHTLADDVFRRLDLDGDVHVEKQELVDYFKTYDRNGDGRVSQQEYVTVIDSIYASNPEWQRITHGLFNKLDYNNDIHLDVLDYDRIFSSADANANGLVAENEFNTFFHNLVNGRP</sequence>
<dbReference type="InterPro" id="IPR011992">
    <property type="entry name" value="EF-hand-dom_pair"/>
</dbReference>
<feature type="signal peptide" evidence="2">
    <location>
        <begin position="1"/>
        <end position="27"/>
    </location>
</feature>
<dbReference type="Gene3D" id="1.10.238.10">
    <property type="entry name" value="EF-hand"/>
    <property type="match status" value="1"/>
</dbReference>
<evidence type="ECO:0000313" key="5">
    <source>
        <dbReference type="Proteomes" id="UP001497497"/>
    </source>
</evidence>
<dbReference type="SUPFAM" id="SSF47473">
    <property type="entry name" value="EF-hand"/>
    <property type="match status" value="1"/>
</dbReference>
<dbReference type="Proteomes" id="UP001497497">
    <property type="component" value="Unassembled WGS sequence"/>
</dbReference>
<comment type="caution">
    <text evidence="4">The sequence shown here is derived from an EMBL/GenBank/DDBJ whole genome shotgun (WGS) entry which is preliminary data.</text>
</comment>
<organism evidence="4 5">
    <name type="scientific">Lymnaea stagnalis</name>
    <name type="common">Great pond snail</name>
    <name type="synonym">Helix stagnalis</name>
    <dbReference type="NCBI Taxonomy" id="6523"/>
    <lineage>
        <taxon>Eukaryota</taxon>
        <taxon>Metazoa</taxon>
        <taxon>Spiralia</taxon>
        <taxon>Lophotrochozoa</taxon>
        <taxon>Mollusca</taxon>
        <taxon>Gastropoda</taxon>
        <taxon>Heterobranchia</taxon>
        <taxon>Euthyneura</taxon>
        <taxon>Panpulmonata</taxon>
        <taxon>Hygrophila</taxon>
        <taxon>Lymnaeoidea</taxon>
        <taxon>Lymnaeidae</taxon>
        <taxon>Lymnaea</taxon>
    </lineage>
</organism>
<dbReference type="InterPro" id="IPR002048">
    <property type="entry name" value="EF_hand_dom"/>
</dbReference>
<protein>
    <recommendedName>
        <fullName evidence="3">EF-hand domain-containing protein</fullName>
    </recommendedName>
</protein>
<dbReference type="AlphaFoldDB" id="A0AAV2I625"/>
<keyword evidence="1" id="KW-0106">Calcium</keyword>
<dbReference type="PROSITE" id="PS50222">
    <property type="entry name" value="EF_HAND_2"/>
    <property type="match status" value="2"/>
</dbReference>
<accession>A0AAV2I625</accession>
<evidence type="ECO:0000313" key="4">
    <source>
        <dbReference type="EMBL" id="CAL1541656.1"/>
    </source>
</evidence>
<feature type="domain" description="EF-hand" evidence="3">
    <location>
        <begin position="51"/>
        <end position="86"/>
    </location>
</feature>
<feature type="chain" id="PRO_5043606836" description="EF-hand domain-containing protein" evidence="2">
    <location>
        <begin position="28"/>
        <end position="146"/>
    </location>
</feature>
<evidence type="ECO:0000256" key="2">
    <source>
        <dbReference type="SAM" id="SignalP"/>
    </source>
</evidence>
<proteinExistence type="predicted"/>
<evidence type="ECO:0000256" key="1">
    <source>
        <dbReference type="ARBA" id="ARBA00022837"/>
    </source>
</evidence>
<gene>
    <name evidence="4" type="ORF">GSLYS_00015262001</name>
</gene>
<dbReference type="GO" id="GO:0005509">
    <property type="term" value="F:calcium ion binding"/>
    <property type="evidence" value="ECO:0007669"/>
    <property type="project" value="InterPro"/>
</dbReference>